<dbReference type="EMBL" id="PQIB02000015">
    <property type="protein sequence ID" value="RLM65265.1"/>
    <property type="molecule type" value="Genomic_DNA"/>
</dbReference>
<feature type="region of interest" description="Disordered" evidence="1">
    <location>
        <begin position="34"/>
        <end position="91"/>
    </location>
</feature>
<dbReference type="AlphaFoldDB" id="A0A3L6PUC0"/>
<accession>A0A3L6PUC0</accession>
<name>A0A3L6PUC0_PANMI</name>
<dbReference type="Proteomes" id="UP000275267">
    <property type="component" value="Unassembled WGS sequence"/>
</dbReference>
<reference evidence="3" key="1">
    <citation type="journal article" date="2019" name="Nat. Commun.">
        <title>The genome of broomcorn millet.</title>
        <authorList>
            <person name="Zou C."/>
            <person name="Miki D."/>
            <person name="Li D."/>
            <person name="Tang Q."/>
            <person name="Xiao L."/>
            <person name="Rajput S."/>
            <person name="Deng P."/>
            <person name="Jia W."/>
            <person name="Huang R."/>
            <person name="Zhang M."/>
            <person name="Sun Y."/>
            <person name="Hu J."/>
            <person name="Fu X."/>
            <person name="Schnable P.S."/>
            <person name="Li F."/>
            <person name="Zhang H."/>
            <person name="Feng B."/>
            <person name="Zhu X."/>
            <person name="Liu R."/>
            <person name="Schnable J.C."/>
            <person name="Zhu J.-K."/>
            <person name="Zhang H."/>
        </authorList>
    </citation>
    <scope>NUCLEOTIDE SEQUENCE [LARGE SCALE GENOMIC DNA]</scope>
</reference>
<protein>
    <submittedName>
        <fullName evidence="2">Uncharacterized protein</fullName>
    </submittedName>
</protein>
<feature type="compositionally biased region" description="Basic and acidic residues" evidence="1">
    <location>
        <begin position="79"/>
        <end position="91"/>
    </location>
</feature>
<proteinExistence type="predicted"/>
<gene>
    <name evidence="2" type="ORF">C2845_PM16G06520</name>
</gene>
<keyword evidence="3" id="KW-1185">Reference proteome</keyword>
<organism evidence="2 3">
    <name type="scientific">Panicum miliaceum</name>
    <name type="common">Proso millet</name>
    <name type="synonym">Broomcorn millet</name>
    <dbReference type="NCBI Taxonomy" id="4540"/>
    <lineage>
        <taxon>Eukaryota</taxon>
        <taxon>Viridiplantae</taxon>
        <taxon>Streptophyta</taxon>
        <taxon>Embryophyta</taxon>
        <taxon>Tracheophyta</taxon>
        <taxon>Spermatophyta</taxon>
        <taxon>Magnoliopsida</taxon>
        <taxon>Liliopsida</taxon>
        <taxon>Poales</taxon>
        <taxon>Poaceae</taxon>
        <taxon>PACMAD clade</taxon>
        <taxon>Panicoideae</taxon>
        <taxon>Panicodae</taxon>
        <taxon>Paniceae</taxon>
        <taxon>Panicinae</taxon>
        <taxon>Panicum</taxon>
        <taxon>Panicum sect. Panicum</taxon>
    </lineage>
</organism>
<comment type="caution">
    <text evidence="2">The sequence shown here is derived from an EMBL/GenBank/DDBJ whole genome shotgun (WGS) entry which is preliminary data.</text>
</comment>
<evidence type="ECO:0000256" key="1">
    <source>
        <dbReference type="SAM" id="MobiDB-lite"/>
    </source>
</evidence>
<sequence length="91" mass="9966">MGAFIRGVANWEGQRKRPRRGHLGYLAHELRSARGRSAGGARVPAQAKLGRRGAELGLPPRKGSNGARWELGRNGAEPWQRRSGDWAAREG</sequence>
<evidence type="ECO:0000313" key="3">
    <source>
        <dbReference type="Proteomes" id="UP000275267"/>
    </source>
</evidence>
<evidence type="ECO:0000313" key="2">
    <source>
        <dbReference type="EMBL" id="RLM65265.1"/>
    </source>
</evidence>